<evidence type="ECO:0000313" key="4">
    <source>
        <dbReference type="EMBL" id="SEG62348.1"/>
    </source>
</evidence>
<dbReference type="AlphaFoldDB" id="A0A1H6BNR7"/>
<dbReference type="Pfam" id="PF00496">
    <property type="entry name" value="SBP_bac_5"/>
    <property type="match status" value="1"/>
</dbReference>
<gene>
    <name evidence="4" type="ORF">SAMN04488045_3666</name>
</gene>
<name>A0A1H6BNR7_9RHOB</name>
<dbReference type="GO" id="GO:0015833">
    <property type="term" value="P:peptide transport"/>
    <property type="evidence" value="ECO:0007669"/>
    <property type="project" value="TreeGrafter"/>
</dbReference>
<dbReference type="Proteomes" id="UP000236752">
    <property type="component" value="Unassembled WGS sequence"/>
</dbReference>
<keyword evidence="5" id="KW-1185">Reference proteome</keyword>
<comment type="similarity">
    <text evidence="2">Belongs to the bacterial solute-binding protein 5 family.</text>
</comment>
<organism evidence="4 5">
    <name type="scientific">Thalassococcus halodurans</name>
    <dbReference type="NCBI Taxonomy" id="373675"/>
    <lineage>
        <taxon>Bacteria</taxon>
        <taxon>Pseudomonadati</taxon>
        <taxon>Pseudomonadota</taxon>
        <taxon>Alphaproteobacteria</taxon>
        <taxon>Rhodobacterales</taxon>
        <taxon>Roseobacteraceae</taxon>
        <taxon>Thalassococcus</taxon>
    </lineage>
</organism>
<evidence type="ECO:0000256" key="1">
    <source>
        <dbReference type="ARBA" id="ARBA00004418"/>
    </source>
</evidence>
<dbReference type="InterPro" id="IPR006311">
    <property type="entry name" value="TAT_signal"/>
</dbReference>
<dbReference type="OrthoDB" id="9803988at2"/>
<dbReference type="PANTHER" id="PTHR30290">
    <property type="entry name" value="PERIPLASMIC BINDING COMPONENT OF ABC TRANSPORTER"/>
    <property type="match status" value="1"/>
</dbReference>
<dbReference type="RefSeq" id="WP_103911824.1">
    <property type="nucleotide sequence ID" value="NZ_FNUZ01000008.1"/>
</dbReference>
<accession>A0A1H6BNR7</accession>
<dbReference type="InterPro" id="IPR039424">
    <property type="entry name" value="SBP_5"/>
</dbReference>
<proteinExistence type="inferred from homology"/>
<dbReference type="PANTHER" id="PTHR30290:SF83">
    <property type="entry name" value="ABC TRANSPORTER SUBSTRATE-BINDING PROTEIN"/>
    <property type="match status" value="1"/>
</dbReference>
<sequence>MLHTPSLHIGAIRDARHLQTGELNRREFLARATSLGVSVAGAYALMGQAAPAQAIDGASSQKTLRVQMEVKALKAPRVTDWSSIANTMRGTFEHLVEYNNDGSFRGMLLSHWDVNADATEYVLHIRPDVTWHNGQPLTAEQVAWNIQGWCDKSVAGNSMASRMASLIDPETGQAAAGAIGVEDGLTVRLSLPRSDISIIPSMADFPAAIVHPSFDDKNIPANVGTGPFLIDQIEVGAKAVLTRNADQDWWGTQVYGGPFVDRIEYLDYGTDPASWVAAIEAGEVDMLSESVGEFVGVLDAMGLAQSKVVTAATAVVRTNQKAKVGDIAPYADKRVRRALAMAVDPEIVLELGINDHGITAENHHVAPIHPDYAPLPKPKVDPEAAYALMAEAGMLDFEHELISLDDGWLRNTADAVGALLQDAGFKVKRRIMPGGTYWQDWATYPFSVTNWNHRALGVQILSVAYRSGEPWNETGFENAEFDALLDQALALSDVDERRQIMARIQQLMQDEGVIIQSYWRSLYRHARPDVTGADIHITLDHHHYKWGFA</sequence>
<reference evidence="4 5" key="1">
    <citation type="submission" date="2016-10" db="EMBL/GenBank/DDBJ databases">
        <authorList>
            <person name="de Groot N.N."/>
        </authorList>
    </citation>
    <scope>NUCLEOTIDE SEQUENCE [LARGE SCALE GENOMIC DNA]</scope>
    <source>
        <strain evidence="4 5">DSM 26915</strain>
    </source>
</reference>
<dbReference type="GO" id="GO:0043190">
    <property type="term" value="C:ATP-binding cassette (ABC) transporter complex"/>
    <property type="evidence" value="ECO:0007669"/>
    <property type="project" value="InterPro"/>
</dbReference>
<dbReference type="PIRSF" id="PIRSF002741">
    <property type="entry name" value="MppA"/>
    <property type="match status" value="1"/>
</dbReference>
<comment type="subcellular location">
    <subcellularLocation>
        <location evidence="1">Periplasm</location>
    </subcellularLocation>
</comment>
<dbReference type="GO" id="GO:1904680">
    <property type="term" value="F:peptide transmembrane transporter activity"/>
    <property type="evidence" value="ECO:0007669"/>
    <property type="project" value="TreeGrafter"/>
</dbReference>
<evidence type="ECO:0000313" key="5">
    <source>
        <dbReference type="Proteomes" id="UP000236752"/>
    </source>
</evidence>
<dbReference type="Gene3D" id="3.40.190.10">
    <property type="entry name" value="Periplasmic binding protein-like II"/>
    <property type="match status" value="1"/>
</dbReference>
<protein>
    <submittedName>
        <fullName evidence="4">Peptide/nickel transport system substrate-binding protein</fullName>
    </submittedName>
</protein>
<evidence type="ECO:0000259" key="3">
    <source>
        <dbReference type="Pfam" id="PF00496"/>
    </source>
</evidence>
<dbReference type="Gene3D" id="3.10.105.10">
    <property type="entry name" value="Dipeptide-binding Protein, Domain 3"/>
    <property type="match status" value="1"/>
</dbReference>
<dbReference type="CDD" id="cd08503">
    <property type="entry name" value="PBP2_NikA_DppA_OppA_like_17"/>
    <property type="match status" value="1"/>
</dbReference>
<evidence type="ECO:0000256" key="2">
    <source>
        <dbReference type="ARBA" id="ARBA00005695"/>
    </source>
</evidence>
<dbReference type="PROSITE" id="PS51318">
    <property type="entry name" value="TAT"/>
    <property type="match status" value="1"/>
</dbReference>
<dbReference type="EMBL" id="FNUZ01000008">
    <property type="protein sequence ID" value="SEG62348.1"/>
    <property type="molecule type" value="Genomic_DNA"/>
</dbReference>
<dbReference type="GO" id="GO:0030288">
    <property type="term" value="C:outer membrane-bounded periplasmic space"/>
    <property type="evidence" value="ECO:0007669"/>
    <property type="project" value="UniProtKB-ARBA"/>
</dbReference>
<dbReference type="InterPro" id="IPR000914">
    <property type="entry name" value="SBP_5_dom"/>
</dbReference>
<dbReference type="InterPro" id="IPR030678">
    <property type="entry name" value="Peptide/Ni-bd"/>
</dbReference>
<feature type="domain" description="Solute-binding protein family 5" evidence="3">
    <location>
        <begin position="106"/>
        <end position="453"/>
    </location>
</feature>
<dbReference type="SUPFAM" id="SSF53850">
    <property type="entry name" value="Periplasmic binding protein-like II"/>
    <property type="match status" value="1"/>
</dbReference>